<dbReference type="Proteomes" id="UP000290759">
    <property type="component" value="Unassembled WGS sequence"/>
</dbReference>
<evidence type="ECO:0000313" key="1">
    <source>
        <dbReference type="EMBL" id="RYC33613.1"/>
    </source>
</evidence>
<dbReference type="EMBL" id="QYBB01000002">
    <property type="protein sequence ID" value="RYC33613.1"/>
    <property type="molecule type" value="Genomic_DNA"/>
</dbReference>
<dbReference type="AlphaFoldDB" id="A0A4Q2U9W0"/>
<evidence type="ECO:0008006" key="3">
    <source>
        <dbReference type="Google" id="ProtNLM"/>
    </source>
</evidence>
<evidence type="ECO:0000313" key="2">
    <source>
        <dbReference type="Proteomes" id="UP000290759"/>
    </source>
</evidence>
<sequence>MPSATSQPPTASRCRPIAEADLPAAVDLLVKGFADRTADYWRAGLARMAERPELPGCPRYGIVLENEGRLVGILLTLWDDGARHGGGLRCNLSSWYVEPEFRAQAPLLDRVAQRRSGVTYLNVSPAPHTIAIQEARGFTAFCSGQMFVVPALCRVKPGVRGRIAGAGDPLDDLAEADRRLVRDHLGYGCLCAVVDDGRGAQPLIFLRRRIGPARRAIGPGPVPCLQLVYCRDVATLPRLLGAVGTRLLVRSGIPWLVVDATAPLPGLVGRFFAGRAPKYARGPSPARLGDLAYTELVMFGA</sequence>
<dbReference type="RefSeq" id="WP_129223667.1">
    <property type="nucleotide sequence ID" value="NZ_QYBB01000002.1"/>
</dbReference>
<name>A0A4Q2U9W0_9HYPH</name>
<keyword evidence="2" id="KW-1185">Reference proteome</keyword>
<reference evidence="1 2" key="1">
    <citation type="submission" date="2018-12" db="EMBL/GenBank/DDBJ databases">
        <authorList>
            <person name="Grouzdev D.S."/>
            <person name="Krutkina M.S."/>
        </authorList>
    </citation>
    <scope>NUCLEOTIDE SEQUENCE [LARGE SCALE GENOMIC DNA]</scope>
    <source>
        <strain evidence="1 2">RmlP026</strain>
    </source>
</reference>
<organism evidence="1 2">
    <name type="scientific">Lichenibacterium minor</name>
    <dbReference type="NCBI Taxonomy" id="2316528"/>
    <lineage>
        <taxon>Bacteria</taxon>
        <taxon>Pseudomonadati</taxon>
        <taxon>Pseudomonadota</taxon>
        <taxon>Alphaproteobacteria</taxon>
        <taxon>Hyphomicrobiales</taxon>
        <taxon>Lichenihabitantaceae</taxon>
        <taxon>Lichenibacterium</taxon>
    </lineage>
</organism>
<protein>
    <recommendedName>
        <fullName evidence="3">Acyl-CoA acyltransferase</fullName>
    </recommendedName>
</protein>
<gene>
    <name evidence="1" type="ORF">D3273_03890</name>
</gene>
<dbReference type="OrthoDB" id="8209564at2"/>
<dbReference type="SUPFAM" id="SSF55729">
    <property type="entry name" value="Acyl-CoA N-acyltransferases (Nat)"/>
    <property type="match status" value="1"/>
</dbReference>
<accession>A0A4Q2U9W0</accession>
<comment type="caution">
    <text evidence="1">The sequence shown here is derived from an EMBL/GenBank/DDBJ whole genome shotgun (WGS) entry which is preliminary data.</text>
</comment>
<reference evidence="1 2" key="2">
    <citation type="submission" date="2019-02" db="EMBL/GenBank/DDBJ databases">
        <title>'Lichenibacterium ramalinii' gen. nov. sp. nov., 'Lichenibacterium minor' gen. nov. sp. nov.</title>
        <authorList>
            <person name="Pankratov T."/>
        </authorList>
    </citation>
    <scope>NUCLEOTIDE SEQUENCE [LARGE SCALE GENOMIC DNA]</scope>
    <source>
        <strain evidence="1 2">RmlP026</strain>
    </source>
</reference>
<dbReference type="InterPro" id="IPR016181">
    <property type="entry name" value="Acyl_CoA_acyltransferase"/>
</dbReference>
<proteinExistence type="predicted"/>
<dbReference type="Gene3D" id="3.40.630.30">
    <property type="match status" value="1"/>
</dbReference>